<proteinExistence type="predicted"/>
<sequence length="69" mass="7526">MPKSLLYAGAHERQAIRDALINSGLPVIPTGIRFSWKTSVSFGRRFASAFTEASTSLATSRLVKVQSWG</sequence>
<evidence type="ECO:0000313" key="1">
    <source>
        <dbReference type="EMBL" id="KAH7918892.1"/>
    </source>
</evidence>
<protein>
    <submittedName>
        <fullName evidence="1">Uncharacterized protein</fullName>
    </submittedName>
</protein>
<keyword evidence="2" id="KW-1185">Reference proteome</keyword>
<gene>
    <name evidence="1" type="ORF">BV22DRAFT_892413</name>
</gene>
<reference evidence="1" key="1">
    <citation type="journal article" date="2021" name="New Phytol.">
        <title>Evolutionary innovations through gain and loss of genes in the ectomycorrhizal Boletales.</title>
        <authorList>
            <person name="Wu G."/>
            <person name="Miyauchi S."/>
            <person name="Morin E."/>
            <person name="Kuo A."/>
            <person name="Drula E."/>
            <person name="Varga T."/>
            <person name="Kohler A."/>
            <person name="Feng B."/>
            <person name="Cao Y."/>
            <person name="Lipzen A."/>
            <person name="Daum C."/>
            <person name="Hundley H."/>
            <person name="Pangilinan J."/>
            <person name="Johnson J."/>
            <person name="Barry K."/>
            <person name="LaButti K."/>
            <person name="Ng V."/>
            <person name="Ahrendt S."/>
            <person name="Min B."/>
            <person name="Choi I.G."/>
            <person name="Park H."/>
            <person name="Plett J.M."/>
            <person name="Magnuson J."/>
            <person name="Spatafora J.W."/>
            <person name="Nagy L.G."/>
            <person name="Henrissat B."/>
            <person name="Grigoriev I.V."/>
            <person name="Yang Z.L."/>
            <person name="Xu J."/>
            <person name="Martin F.M."/>
        </authorList>
    </citation>
    <scope>NUCLEOTIDE SEQUENCE</scope>
    <source>
        <strain evidence="1">KUC20120723A-06</strain>
    </source>
</reference>
<accession>A0ACB8AZQ5</accession>
<dbReference type="EMBL" id="MU266720">
    <property type="protein sequence ID" value="KAH7918892.1"/>
    <property type="molecule type" value="Genomic_DNA"/>
</dbReference>
<organism evidence="1 2">
    <name type="scientific">Leucogyrophana mollusca</name>
    <dbReference type="NCBI Taxonomy" id="85980"/>
    <lineage>
        <taxon>Eukaryota</taxon>
        <taxon>Fungi</taxon>
        <taxon>Dikarya</taxon>
        <taxon>Basidiomycota</taxon>
        <taxon>Agaricomycotina</taxon>
        <taxon>Agaricomycetes</taxon>
        <taxon>Agaricomycetidae</taxon>
        <taxon>Boletales</taxon>
        <taxon>Boletales incertae sedis</taxon>
        <taxon>Leucogyrophana</taxon>
    </lineage>
</organism>
<name>A0ACB8AZQ5_9AGAM</name>
<dbReference type="Proteomes" id="UP000790709">
    <property type="component" value="Unassembled WGS sequence"/>
</dbReference>
<comment type="caution">
    <text evidence="1">The sequence shown here is derived from an EMBL/GenBank/DDBJ whole genome shotgun (WGS) entry which is preliminary data.</text>
</comment>
<evidence type="ECO:0000313" key="2">
    <source>
        <dbReference type="Proteomes" id="UP000790709"/>
    </source>
</evidence>